<organism evidence="4 5">
    <name type="scientific">Ancylostoma ceylanicum</name>
    <dbReference type="NCBI Taxonomy" id="53326"/>
    <lineage>
        <taxon>Eukaryota</taxon>
        <taxon>Metazoa</taxon>
        <taxon>Ecdysozoa</taxon>
        <taxon>Nematoda</taxon>
        <taxon>Chromadorea</taxon>
        <taxon>Rhabditida</taxon>
        <taxon>Rhabditina</taxon>
        <taxon>Rhabditomorpha</taxon>
        <taxon>Strongyloidea</taxon>
        <taxon>Ancylostomatidae</taxon>
        <taxon>Ancylostomatinae</taxon>
        <taxon>Ancylostoma</taxon>
    </lineage>
</organism>
<reference evidence="5" key="1">
    <citation type="journal article" date="2015" name="Nat. Genet.">
        <title>The genome and transcriptome of the zoonotic hookworm Ancylostoma ceylanicum identify infection-specific gene families.</title>
        <authorList>
            <person name="Schwarz E.M."/>
            <person name="Hu Y."/>
            <person name="Antoshechkin I."/>
            <person name="Miller M.M."/>
            <person name="Sternberg P.W."/>
            <person name="Aroian R.V."/>
        </authorList>
    </citation>
    <scope>NUCLEOTIDE SEQUENCE</scope>
    <source>
        <strain evidence="5">HY135</strain>
    </source>
</reference>
<comment type="caution">
    <text evidence="1">Lacks conserved residue(s) required for the propagation of feature annotation.</text>
</comment>
<evidence type="ECO:0000313" key="5">
    <source>
        <dbReference type="Proteomes" id="UP000024635"/>
    </source>
</evidence>
<dbReference type="Gene3D" id="1.10.10.1940">
    <property type="match status" value="1"/>
</dbReference>
<feature type="chain" id="PRO_5001493293" description="ShKT domain-containing protein" evidence="2">
    <location>
        <begin position="19"/>
        <end position="71"/>
    </location>
</feature>
<keyword evidence="2" id="KW-0732">Signal</keyword>
<dbReference type="EMBL" id="JARK01001351">
    <property type="protein sequence ID" value="EYC23858.1"/>
    <property type="molecule type" value="Genomic_DNA"/>
</dbReference>
<evidence type="ECO:0000313" key="4">
    <source>
        <dbReference type="EMBL" id="EYC23858.1"/>
    </source>
</evidence>
<keyword evidence="5" id="KW-1185">Reference proteome</keyword>
<sequence>MYCHFLIALLLFSVVANAQVVMVPTTTEPKTCEDRQKGYACQHWKNTDGCQNKWLGPHIYCRKTCGYCQTN</sequence>
<feature type="domain" description="ShKT" evidence="3">
    <location>
        <begin position="32"/>
        <end position="68"/>
    </location>
</feature>
<evidence type="ECO:0000256" key="2">
    <source>
        <dbReference type="SAM" id="SignalP"/>
    </source>
</evidence>
<evidence type="ECO:0000256" key="1">
    <source>
        <dbReference type="PROSITE-ProRule" id="PRU01005"/>
    </source>
</evidence>
<name>A0A016VAU3_9BILA</name>
<dbReference type="OrthoDB" id="10397555at2759"/>
<evidence type="ECO:0000259" key="3">
    <source>
        <dbReference type="PROSITE" id="PS51670"/>
    </source>
</evidence>
<dbReference type="Proteomes" id="UP000024635">
    <property type="component" value="Unassembled WGS sequence"/>
</dbReference>
<feature type="signal peptide" evidence="2">
    <location>
        <begin position="1"/>
        <end position="18"/>
    </location>
</feature>
<protein>
    <recommendedName>
        <fullName evidence="3">ShKT domain-containing protein</fullName>
    </recommendedName>
</protein>
<gene>
    <name evidence="4" type="primary">Acey_s0015.g2873</name>
    <name evidence="4" type="ORF">Y032_0015g2873</name>
</gene>
<proteinExistence type="predicted"/>
<dbReference type="AlphaFoldDB" id="A0A016VAU3"/>
<accession>A0A016VAU3</accession>
<dbReference type="InterPro" id="IPR003582">
    <property type="entry name" value="ShKT_dom"/>
</dbReference>
<comment type="caution">
    <text evidence="4">The sequence shown here is derived from an EMBL/GenBank/DDBJ whole genome shotgun (WGS) entry which is preliminary data.</text>
</comment>
<dbReference type="PROSITE" id="PS51670">
    <property type="entry name" value="SHKT"/>
    <property type="match status" value="1"/>
</dbReference>